<dbReference type="AlphaFoldDB" id="D2A476"/>
<reference evidence="1 2" key="1">
    <citation type="journal article" date="2008" name="Nature">
        <title>The genome of the model beetle and pest Tribolium castaneum.</title>
        <authorList>
            <consortium name="Tribolium Genome Sequencing Consortium"/>
            <person name="Richards S."/>
            <person name="Gibbs R.A."/>
            <person name="Weinstock G.M."/>
            <person name="Brown S.J."/>
            <person name="Denell R."/>
            <person name="Beeman R.W."/>
            <person name="Gibbs R."/>
            <person name="Beeman R.W."/>
            <person name="Brown S.J."/>
            <person name="Bucher G."/>
            <person name="Friedrich M."/>
            <person name="Grimmelikhuijzen C.J."/>
            <person name="Klingler M."/>
            <person name="Lorenzen M."/>
            <person name="Richards S."/>
            <person name="Roth S."/>
            <person name="Schroder R."/>
            <person name="Tautz D."/>
            <person name="Zdobnov E.M."/>
            <person name="Muzny D."/>
            <person name="Gibbs R.A."/>
            <person name="Weinstock G.M."/>
            <person name="Attaway T."/>
            <person name="Bell S."/>
            <person name="Buhay C.J."/>
            <person name="Chandrabose M.N."/>
            <person name="Chavez D."/>
            <person name="Clerk-Blankenburg K.P."/>
            <person name="Cree A."/>
            <person name="Dao M."/>
            <person name="Davis C."/>
            <person name="Chacko J."/>
            <person name="Dinh H."/>
            <person name="Dugan-Rocha S."/>
            <person name="Fowler G."/>
            <person name="Garner T.T."/>
            <person name="Garnes J."/>
            <person name="Gnirke A."/>
            <person name="Hawes A."/>
            <person name="Hernandez J."/>
            <person name="Hines S."/>
            <person name="Holder M."/>
            <person name="Hume J."/>
            <person name="Jhangiani S.N."/>
            <person name="Joshi V."/>
            <person name="Khan Z.M."/>
            <person name="Jackson L."/>
            <person name="Kovar C."/>
            <person name="Kowis A."/>
            <person name="Lee S."/>
            <person name="Lewis L.R."/>
            <person name="Margolis J."/>
            <person name="Morgan M."/>
            <person name="Nazareth L.V."/>
            <person name="Nguyen N."/>
            <person name="Okwuonu G."/>
            <person name="Parker D."/>
            <person name="Richards S."/>
            <person name="Ruiz S.J."/>
            <person name="Santibanez J."/>
            <person name="Savard J."/>
            <person name="Scherer S.E."/>
            <person name="Schneider B."/>
            <person name="Sodergren E."/>
            <person name="Tautz D."/>
            <person name="Vattahil S."/>
            <person name="Villasana D."/>
            <person name="White C.S."/>
            <person name="Wright R."/>
            <person name="Park Y."/>
            <person name="Beeman R.W."/>
            <person name="Lord J."/>
            <person name="Oppert B."/>
            <person name="Lorenzen M."/>
            <person name="Brown S."/>
            <person name="Wang L."/>
            <person name="Savard J."/>
            <person name="Tautz D."/>
            <person name="Richards S."/>
            <person name="Weinstock G."/>
            <person name="Gibbs R.A."/>
            <person name="Liu Y."/>
            <person name="Worley K."/>
            <person name="Weinstock G."/>
            <person name="Elsik C.G."/>
            <person name="Reese J.T."/>
            <person name="Elhaik E."/>
            <person name="Landan G."/>
            <person name="Graur D."/>
            <person name="Arensburger P."/>
            <person name="Atkinson P."/>
            <person name="Beeman R.W."/>
            <person name="Beidler J."/>
            <person name="Brown S.J."/>
            <person name="Demuth J.P."/>
            <person name="Drury D.W."/>
            <person name="Du Y.Z."/>
            <person name="Fujiwara H."/>
            <person name="Lorenzen M."/>
            <person name="Maselli V."/>
            <person name="Osanai M."/>
            <person name="Park Y."/>
            <person name="Robertson H.M."/>
            <person name="Tu Z."/>
            <person name="Wang J.J."/>
            <person name="Wang S."/>
            <person name="Richards S."/>
            <person name="Song H."/>
            <person name="Zhang L."/>
            <person name="Sodergren E."/>
            <person name="Werner D."/>
            <person name="Stanke M."/>
            <person name="Morgenstern B."/>
            <person name="Solovyev V."/>
            <person name="Kosarev P."/>
            <person name="Brown G."/>
            <person name="Chen H.C."/>
            <person name="Ermolaeva O."/>
            <person name="Hlavina W."/>
            <person name="Kapustin Y."/>
            <person name="Kiryutin B."/>
            <person name="Kitts P."/>
            <person name="Maglott D."/>
            <person name="Pruitt K."/>
            <person name="Sapojnikov V."/>
            <person name="Souvorov A."/>
            <person name="Mackey A.J."/>
            <person name="Waterhouse R.M."/>
            <person name="Wyder S."/>
            <person name="Zdobnov E.M."/>
            <person name="Zdobnov E.M."/>
            <person name="Wyder S."/>
            <person name="Kriventseva E.V."/>
            <person name="Kadowaki T."/>
            <person name="Bork P."/>
            <person name="Aranda M."/>
            <person name="Bao R."/>
            <person name="Beermann A."/>
            <person name="Berns N."/>
            <person name="Bolognesi R."/>
            <person name="Bonneton F."/>
            <person name="Bopp D."/>
            <person name="Brown S.J."/>
            <person name="Bucher G."/>
            <person name="Butts T."/>
            <person name="Chaumot A."/>
            <person name="Denell R.E."/>
            <person name="Ferrier D.E."/>
            <person name="Friedrich M."/>
            <person name="Gordon C.M."/>
            <person name="Jindra M."/>
            <person name="Klingler M."/>
            <person name="Lan Q."/>
            <person name="Lattorff H.M."/>
            <person name="Laudet V."/>
            <person name="von Levetsow C."/>
            <person name="Liu Z."/>
            <person name="Lutz R."/>
            <person name="Lynch J.A."/>
            <person name="da Fonseca R.N."/>
            <person name="Posnien N."/>
            <person name="Reuter R."/>
            <person name="Roth S."/>
            <person name="Savard J."/>
            <person name="Schinko J.B."/>
            <person name="Schmitt C."/>
            <person name="Schoppmeier M."/>
            <person name="Schroder R."/>
            <person name="Shippy T.D."/>
            <person name="Simonnet F."/>
            <person name="Marques-Souza H."/>
            <person name="Tautz D."/>
            <person name="Tomoyasu Y."/>
            <person name="Trauner J."/>
            <person name="Van der Zee M."/>
            <person name="Vervoort M."/>
            <person name="Wittkopp N."/>
            <person name="Wimmer E.A."/>
            <person name="Yang X."/>
            <person name="Jones A.K."/>
            <person name="Sattelle D.B."/>
            <person name="Ebert P.R."/>
            <person name="Nelson D."/>
            <person name="Scott J.G."/>
            <person name="Beeman R.W."/>
            <person name="Muthukrishnan S."/>
            <person name="Kramer K.J."/>
            <person name="Arakane Y."/>
            <person name="Beeman R.W."/>
            <person name="Zhu Q."/>
            <person name="Hogenkamp D."/>
            <person name="Dixit R."/>
            <person name="Oppert B."/>
            <person name="Jiang H."/>
            <person name="Zou Z."/>
            <person name="Marshall J."/>
            <person name="Elpidina E."/>
            <person name="Vinokurov K."/>
            <person name="Oppert C."/>
            <person name="Zou Z."/>
            <person name="Evans J."/>
            <person name="Lu Z."/>
            <person name="Zhao P."/>
            <person name="Sumathipala N."/>
            <person name="Altincicek B."/>
            <person name="Vilcinskas A."/>
            <person name="Williams M."/>
            <person name="Hultmark D."/>
            <person name="Hetru C."/>
            <person name="Jiang H."/>
            <person name="Grimmelikhuijzen C.J."/>
            <person name="Hauser F."/>
            <person name="Cazzamali G."/>
            <person name="Williamson M."/>
            <person name="Park Y."/>
            <person name="Li B."/>
            <person name="Tanaka Y."/>
            <person name="Predel R."/>
            <person name="Neupert S."/>
            <person name="Schachtner J."/>
            <person name="Verleyen P."/>
            <person name="Raible F."/>
            <person name="Bork P."/>
            <person name="Friedrich M."/>
            <person name="Walden K.K."/>
            <person name="Robertson H.M."/>
            <person name="Angeli S."/>
            <person name="Foret S."/>
            <person name="Bucher G."/>
            <person name="Schuetz S."/>
            <person name="Maleszka R."/>
            <person name="Wimmer E.A."/>
            <person name="Beeman R.W."/>
            <person name="Lorenzen M."/>
            <person name="Tomoyasu Y."/>
            <person name="Miller S.C."/>
            <person name="Grossmann D."/>
            <person name="Bucher G."/>
        </authorList>
    </citation>
    <scope>NUCLEOTIDE SEQUENCE [LARGE SCALE GENOMIC DNA]</scope>
    <source>
        <strain evidence="1 2">Georgia GA2</strain>
    </source>
</reference>
<organism evidence="1 2">
    <name type="scientific">Tribolium castaneum</name>
    <name type="common">Red flour beetle</name>
    <dbReference type="NCBI Taxonomy" id="7070"/>
    <lineage>
        <taxon>Eukaryota</taxon>
        <taxon>Metazoa</taxon>
        <taxon>Ecdysozoa</taxon>
        <taxon>Arthropoda</taxon>
        <taxon>Hexapoda</taxon>
        <taxon>Insecta</taxon>
        <taxon>Pterygota</taxon>
        <taxon>Neoptera</taxon>
        <taxon>Endopterygota</taxon>
        <taxon>Coleoptera</taxon>
        <taxon>Polyphaga</taxon>
        <taxon>Cucujiformia</taxon>
        <taxon>Tenebrionidae</taxon>
        <taxon>Tenebrionidae incertae sedis</taxon>
        <taxon>Tribolium</taxon>
    </lineage>
</organism>
<proteinExistence type="predicted"/>
<accession>D2A476</accession>
<dbReference type="Proteomes" id="UP000007266">
    <property type="component" value="Linkage group 6"/>
</dbReference>
<keyword evidence="2" id="KW-1185">Reference proteome</keyword>
<name>D2A476_TRICA</name>
<protein>
    <submittedName>
        <fullName evidence="1">Uncharacterized protein</fullName>
    </submittedName>
</protein>
<dbReference type="EMBL" id="KQ971348">
    <property type="protein sequence ID" value="EFA05628.1"/>
    <property type="molecule type" value="Genomic_DNA"/>
</dbReference>
<dbReference type="InParanoid" id="D2A476"/>
<sequence>MHATTRMYKILRDYAYAKQNRTEKCGIRICAGPRVRVASKLENIVKTGRGIRSVARKI</sequence>
<dbReference type="HOGENOM" id="CLU_2981671_0_0_1"/>
<reference evidence="1 2" key="2">
    <citation type="journal article" date="2010" name="Nucleic Acids Res.">
        <title>BeetleBase in 2010: revisions to provide comprehensive genomic information for Tribolium castaneum.</title>
        <authorList>
            <person name="Kim H.S."/>
            <person name="Murphy T."/>
            <person name="Xia J."/>
            <person name="Caragea D."/>
            <person name="Park Y."/>
            <person name="Beeman R.W."/>
            <person name="Lorenzen M.D."/>
            <person name="Butcher S."/>
            <person name="Manak J.R."/>
            <person name="Brown S.J."/>
        </authorList>
    </citation>
    <scope>GENOME REANNOTATION</scope>
    <source>
        <strain evidence="1 2">Georgia GA2</strain>
    </source>
</reference>
<gene>
    <name evidence="1" type="primary">GLEAN_15836</name>
    <name evidence="1" type="ORF">TcasGA2_TC015836</name>
</gene>
<evidence type="ECO:0000313" key="2">
    <source>
        <dbReference type="Proteomes" id="UP000007266"/>
    </source>
</evidence>
<evidence type="ECO:0000313" key="1">
    <source>
        <dbReference type="EMBL" id="EFA05628.1"/>
    </source>
</evidence>